<gene>
    <name evidence="2" type="ORF">ACFQ27_12945</name>
</gene>
<evidence type="ECO:0000313" key="3">
    <source>
        <dbReference type="Proteomes" id="UP001597216"/>
    </source>
</evidence>
<proteinExistence type="predicted"/>
<evidence type="ECO:0000259" key="1">
    <source>
        <dbReference type="Pfam" id="PF13788"/>
    </source>
</evidence>
<comment type="caution">
    <text evidence="2">The sequence shown here is derived from an EMBL/GenBank/DDBJ whole genome shotgun (WGS) entry which is preliminary data.</text>
</comment>
<feature type="domain" description="DUF4180" evidence="1">
    <location>
        <begin position="9"/>
        <end position="118"/>
    </location>
</feature>
<protein>
    <submittedName>
        <fullName evidence="2">DUF4180 domain-containing protein</fullName>
    </submittedName>
</protein>
<organism evidence="2 3">
    <name type="scientific">Phenylobacterium conjunctum</name>
    <dbReference type="NCBI Taxonomy" id="1298959"/>
    <lineage>
        <taxon>Bacteria</taxon>
        <taxon>Pseudomonadati</taxon>
        <taxon>Pseudomonadota</taxon>
        <taxon>Alphaproteobacteria</taxon>
        <taxon>Caulobacterales</taxon>
        <taxon>Caulobacteraceae</taxon>
        <taxon>Phenylobacterium</taxon>
    </lineage>
</organism>
<dbReference type="Proteomes" id="UP001597216">
    <property type="component" value="Unassembled WGS sequence"/>
</dbReference>
<dbReference type="Pfam" id="PF13788">
    <property type="entry name" value="DUF4180"/>
    <property type="match status" value="1"/>
</dbReference>
<accession>A0ABW3T3B0</accession>
<sequence>MGEVRELGGAKVLVLGEEGGPVLTDRDASDLVGLAMEAGAEWVAAPVARLGPAFFDLSTRIAGETIQKLVNYRIRLAVVGDLTAEIAASRALHDFAYESNKGRHVWFVADLGDLTSRLNTPH</sequence>
<reference evidence="3" key="1">
    <citation type="journal article" date="2019" name="Int. J. Syst. Evol. Microbiol.">
        <title>The Global Catalogue of Microorganisms (GCM) 10K type strain sequencing project: providing services to taxonomists for standard genome sequencing and annotation.</title>
        <authorList>
            <consortium name="The Broad Institute Genomics Platform"/>
            <consortium name="The Broad Institute Genome Sequencing Center for Infectious Disease"/>
            <person name="Wu L."/>
            <person name="Ma J."/>
        </authorList>
    </citation>
    <scope>NUCLEOTIDE SEQUENCE [LARGE SCALE GENOMIC DNA]</scope>
    <source>
        <strain evidence="3">CCUG 55074</strain>
    </source>
</reference>
<dbReference type="InterPro" id="IPR025438">
    <property type="entry name" value="DUF4180"/>
</dbReference>
<dbReference type="EMBL" id="JBHTLQ010000028">
    <property type="protein sequence ID" value="MFD1191490.1"/>
    <property type="molecule type" value="Genomic_DNA"/>
</dbReference>
<dbReference type="RefSeq" id="WP_377353872.1">
    <property type="nucleotide sequence ID" value="NZ_JBHTLQ010000028.1"/>
</dbReference>
<name>A0ABW3T3B0_9CAUL</name>
<keyword evidence="3" id="KW-1185">Reference proteome</keyword>
<evidence type="ECO:0000313" key="2">
    <source>
        <dbReference type="EMBL" id="MFD1191490.1"/>
    </source>
</evidence>